<reference evidence="1 2" key="1">
    <citation type="submission" date="2013-12" db="EMBL/GenBank/DDBJ databases">
        <title>Complete genome sequence of Rhizobium etli bv. mimosae IE4771.</title>
        <authorList>
            <person name="Bustos P."/>
            <person name="Santamaria R.I."/>
            <person name="Lozano L."/>
            <person name="Ormeno-Orrillo E."/>
            <person name="Rogel M.A."/>
            <person name="Romero D."/>
            <person name="Cevallos M.A."/>
            <person name="Martinez-Romero E."/>
            <person name="Gonzalez V."/>
        </authorList>
    </citation>
    <scope>NUCLEOTIDE SEQUENCE [LARGE SCALE GENOMIC DNA]</scope>
    <source>
        <strain evidence="1 2">IE4771</strain>
        <plasmid evidence="2">Plasmid pRetIE4771c</plasmid>
    </source>
</reference>
<dbReference type="KEGG" id="rei:IE4771_PC00352"/>
<dbReference type="AlphaFoldDB" id="A0A060I9I2"/>
<dbReference type="HOGENOM" id="CLU_2082941_0_0_5"/>
<evidence type="ECO:0000313" key="2">
    <source>
        <dbReference type="Proteomes" id="UP000027180"/>
    </source>
</evidence>
<name>A0A060I9I2_RHIET</name>
<geneLocation type="plasmid" evidence="1 2">
    <name>pRetIE4771c</name>
</geneLocation>
<sequence length="117" mass="13176">MAIPICVRYCARAVPKWAGALPPSRPLRAPNRSFRVLVGRTGRCSRCLVREKDGEGPNNQDEHRRWETVVGLLALQSSLNDNVKPAVYITPDNFLVAQIKRSKIYDPPEWDLSAFTS</sequence>
<keyword evidence="1" id="KW-0614">Plasmid</keyword>
<protein>
    <submittedName>
        <fullName evidence="1">Uncharacterized protein</fullName>
    </submittedName>
</protein>
<dbReference type="Proteomes" id="UP000027180">
    <property type="component" value="Plasmid pRetIE4771c"/>
</dbReference>
<dbReference type="EMBL" id="CP006989">
    <property type="protein sequence ID" value="AIC30477.1"/>
    <property type="molecule type" value="Genomic_DNA"/>
</dbReference>
<proteinExistence type="predicted"/>
<accession>A0A060I9I2</accession>
<evidence type="ECO:0000313" key="1">
    <source>
        <dbReference type="EMBL" id="AIC30477.1"/>
    </source>
</evidence>
<gene>
    <name evidence="1" type="ORF">IE4771_PC00352</name>
</gene>
<organism evidence="1 2">
    <name type="scientific">Rhizobium etli bv. mimosae str. IE4771</name>
    <dbReference type="NCBI Taxonomy" id="1432050"/>
    <lineage>
        <taxon>Bacteria</taxon>
        <taxon>Pseudomonadati</taxon>
        <taxon>Pseudomonadota</taxon>
        <taxon>Alphaproteobacteria</taxon>
        <taxon>Hyphomicrobiales</taxon>
        <taxon>Rhizobiaceae</taxon>
        <taxon>Rhizobium/Agrobacterium group</taxon>
        <taxon>Rhizobium</taxon>
    </lineage>
</organism>